<accession>A0A2K8K9Q9</accession>
<dbReference type="PRINTS" id="PR00039">
    <property type="entry name" value="HTHLYSR"/>
</dbReference>
<sequence length="320" mass="35008">MDPRLRLCHLRCFLETARLGGLSAAAEVLCVSQPAASKTLRELEEILGVQLFDRSTRRLLLSPAGRVFQQHAGTAMRALEAAQEAVQDAPERITRLNLGVLPTVATDLLPRAALKYNQDVPHCILQLTTGPNWLLLSQLREGALDLMVGRMPDAEHMNGLTFRQLYPERVVIVVRPGHPLLNASDFPAALAKYKLMLPPAGALIAPAVRGWLVSVGLSHMEPTFETVSLAFGRKLVINSDIVWFISEGVVADELASGVLTTLNPESELPTGPVGICQRANSELTHETEAFVKLLREMCDTIRNGQPSAAFSQNADQEKRQ</sequence>
<protein>
    <submittedName>
        <fullName evidence="6">Pca operon transcription factor PcaQ</fullName>
    </submittedName>
</protein>
<keyword evidence="4" id="KW-0804">Transcription</keyword>
<dbReference type="NCBIfam" id="TIGR02424">
    <property type="entry name" value="TF_pcaQ"/>
    <property type="match status" value="1"/>
</dbReference>
<dbReference type="RefSeq" id="WP_071480240.1">
    <property type="nucleotide sequence ID" value="NZ_CP024899.1"/>
</dbReference>
<dbReference type="InterPro" id="IPR005119">
    <property type="entry name" value="LysR_subst-bd"/>
</dbReference>
<dbReference type="FunFam" id="1.10.10.10:FF:000001">
    <property type="entry name" value="LysR family transcriptional regulator"/>
    <property type="match status" value="1"/>
</dbReference>
<dbReference type="InterPro" id="IPR036388">
    <property type="entry name" value="WH-like_DNA-bd_sf"/>
</dbReference>
<dbReference type="EMBL" id="CP024899">
    <property type="protein sequence ID" value="ATX65686.1"/>
    <property type="molecule type" value="Genomic_DNA"/>
</dbReference>
<dbReference type="GO" id="GO:0019619">
    <property type="term" value="P:3,4-dihydroxybenzoate catabolic process"/>
    <property type="evidence" value="ECO:0007669"/>
    <property type="project" value="InterPro"/>
</dbReference>
<dbReference type="GO" id="GO:0003677">
    <property type="term" value="F:DNA binding"/>
    <property type="evidence" value="ECO:0007669"/>
    <property type="project" value="UniProtKB-KW"/>
</dbReference>
<reference evidence="6 7" key="1">
    <citation type="submission" date="2017-11" db="EMBL/GenBank/DDBJ databases">
        <title>Revised Sequence and Annotation of the Rhodobaca barguzinensis strain alga05 Genome.</title>
        <authorList>
            <person name="Kopejtka K."/>
            <person name="Tomasch J.M."/>
            <person name="Bunk B."/>
            <person name="Koblizek M."/>
        </authorList>
    </citation>
    <scope>NUCLEOTIDE SEQUENCE [LARGE SCALE GENOMIC DNA]</scope>
    <source>
        <strain evidence="7">alga05</strain>
    </source>
</reference>
<dbReference type="OrthoDB" id="8679465at2"/>
<dbReference type="Proteomes" id="UP000228948">
    <property type="component" value="Chromosome"/>
</dbReference>
<dbReference type="InterPro" id="IPR000847">
    <property type="entry name" value="LysR_HTH_N"/>
</dbReference>
<name>A0A2K8K9Q9_9RHOB</name>
<feature type="domain" description="HTH lysR-type" evidence="5">
    <location>
        <begin position="1"/>
        <end position="62"/>
    </location>
</feature>
<dbReference type="Gene3D" id="1.10.10.10">
    <property type="entry name" value="Winged helix-like DNA-binding domain superfamily/Winged helix DNA-binding domain"/>
    <property type="match status" value="1"/>
</dbReference>
<dbReference type="KEGG" id="rbg:BG454_07485"/>
<evidence type="ECO:0000259" key="5">
    <source>
        <dbReference type="PROSITE" id="PS50931"/>
    </source>
</evidence>
<dbReference type="GO" id="GO:0045893">
    <property type="term" value="P:positive regulation of DNA-templated transcription"/>
    <property type="evidence" value="ECO:0007669"/>
    <property type="project" value="InterPro"/>
</dbReference>
<evidence type="ECO:0000256" key="2">
    <source>
        <dbReference type="ARBA" id="ARBA00023015"/>
    </source>
</evidence>
<dbReference type="InterPro" id="IPR012787">
    <property type="entry name" value="TF_PcaQ"/>
</dbReference>
<dbReference type="Pfam" id="PF00126">
    <property type="entry name" value="HTH_1"/>
    <property type="match status" value="1"/>
</dbReference>
<proteinExistence type="inferred from homology"/>
<dbReference type="Gene3D" id="3.40.190.10">
    <property type="entry name" value="Periplasmic binding protein-like II"/>
    <property type="match status" value="2"/>
</dbReference>
<dbReference type="InterPro" id="IPR036390">
    <property type="entry name" value="WH_DNA-bd_sf"/>
</dbReference>
<dbReference type="InterPro" id="IPR050950">
    <property type="entry name" value="HTH-type_LysR_regulators"/>
</dbReference>
<dbReference type="STRING" id="441209.GCA_001870665_01274"/>
<dbReference type="Pfam" id="PF03466">
    <property type="entry name" value="LysR_substrate"/>
    <property type="match status" value="1"/>
</dbReference>
<gene>
    <name evidence="6" type="primary">pcaQ</name>
    <name evidence="6" type="ORF">BG454_07485</name>
</gene>
<dbReference type="PANTHER" id="PTHR30419:SF8">
    <property type="entry name" value="NITROGEN ASSIMILATION TRANSCRIPTIONAL ACTIVATOR-RELATED"/>
    <property type="match status" value="1"/>
</dbReference>
<comment type="similarity">
    <text evidence="1">Belongs to the LysR transcriptional regulatory family.</text>
</comment>
<organism evidence="6 7">
    <name type="scientific">Roseinatronobacter bogoriensis subsp. barguzinensis</name>
    <dbReference type="NCBI Taxonomy" id="441209"/>
    <lineage>
        <taxon>Bacteria</taxon>
        <taxon>Pseudomonadati</taxon>
        <taxon>Pseudomonadota</taxon>
        <taxon>Alphaproteobacteria</taxon>
        <taxon>Rhodobacterales</taxon>
        <taxon>Paracoccaceae</taxon>
        <taxon>Roseinatronobacter</taxon>
    </lineage>
</organism>
<dbReference type="AlphaFoldDB" id="A0A2K8K9Q9"/>
<evidence type="ECO:0000256" key="1">
    <source>
        <dbReference type="ARBA" id="ARBA00009437"/>
    </source>
</evidence>
<evidence type="ECO:0000256" key="3">
    <source>
        <dbReference type="ARBA" id="ARBA00023125"/>
    </source>
</evidence>
<dbReference type="SUPFAM" id="SSF46785">
    <property type="entry name" value="Winged helix' DNA-binding domain"/>
    <property type="match status" value="1"/>
</dbReference>
<dbReference type="PROSITE" id="PS50931">
    <property type="entry name" value="HTH_LYSR"/>
    <property type="match status" value="1"/>
</dbReference>
<keyword evidence="7" id="KW-1185">Reference proteome</keyword>
<dbReference type="GO" id="GO:0003700">
    <property type="term" value="F:DNA-binding transcription factor activity"/>
    <property type="evidence" value="ECO:0007669"/>
    <property type="project" value="InterPro"/>
</dbReference>
<dbReference type="SUPFAM" id="SSF53850">
    <property type="entry name" value="Periplasmic binding protein-like II"/>
    <property type="match status" value="1"/>
</dbReference>
<dbReference type="GO" id="GO:0005829">
    <property type="term" value="C:cytosol"/>
    <property type="evidence" value="ECO:0007669"/>
    <property type="project" value="TreeGrafter"/>
</dbReference>
<dbReference type="PANTHER" id="PTHR30419">
    <property type="entry name" value="HTH-TYPE TRANSCRIPTIONAL REGULATOR YBHD"/>
    <property type="match status" value="1"/>
</dbReference>
<evidence type="ECO:0000313" key="7">
    <source>
        <dbReference type="Proteomes" id="UP000228948"/>
    </source>
</evidence>
<evidence type="ECO:0000256" key="4">
    <source>
        <dbReference type="ARBA" id="ARBA00023163"/>
    </source>
</evidence>
<keyword evidence="2" id="KW-0805">Transcription regulation</keyword>
<keyword evidence="3" id="KW-0238">DNA-binding</keyword>
<evidence type="ECO:0000313" key="6">
    <source>
        <dbReference type="EMBL" id="ATX65686.1"/>
    </source>
</evidence>